<dbReference type="EMBL" id="AOLJ01000027">
    <property type="protein sequence ID" value="ELZ76309.1"/>
    <property type="molecule type" value="Genomic_DNA"/>
</dbReference>
<feature type="transmembrane region" description="Helical" evidence="1">
    <location>
        <begin position="47"/>
        <end position="70"/>
    </location>
</feature>
<evidence type="ECO:0008006" key="4">
    <source>
        <dbReference type="Google" id="ProtNLM"/>
    </source>
</evidence>
<proteinExistence type="predicted"/>
<keyword evidence="1" id="KW-0812">Transmembrane</keyword>
<keyword evidence="1" id="KW-1133">Transmembrane helix</keyword>
<protein>
    <recommendedName>
        <fullName evidence="4">Cox cluster protein</fullName>
    </recommendedName>
</protein>
<gene>
    <name evidence="2" type="ORF">C454_18469</name>
</gene>
<reference evidence="2 3" key="1">
    <citation type="journal article" date="2014" name="PLoS Genet.">
        <title>Phylogenetically driven sequencing of extremely halophilic archaea reveals strategies for static and dynamic osmo-response.</title>
        <authorList>
            <person name="Becker E.A."/>
            <person name="Seitzer P.M."/>
            <person name="Tritt A."/>
            <person name="Larsen D."/>
            <person name="Krusor M."/>
            <person name="Yao A.I."/>
            <person name="Wu D."/>
            <person name="Madern D."/>
            <person name="Eisen J.A."/>
            <person name="Darling A.E."/>
            <person name="Facciotti M.T."/>
        </authorList>
    </citation>
    <scope>NUCLEOTIDE SEQUENCE [LARGE SCALE GENOMIC DNA]</scope>
    <source>
        <strain evidence="3">ATCC 33959 / DSM 4427 / JCM 8863 / NBRC 102184 / NCIMB 2188 / Ma 2.38</strain>
    </source>
</reference>
<accession>M0GZL3</accession>
<sequence>MPQIIPDNVWESLCDLRPQFFLMLVIAVLLLFVSIATFPFVDPNSAAGILIKIDLMIFTAVLIPISYILYRCRKREQSENLEGL</sequence>
<organism evidence="2 3">
    <name type="scientific">Haloferax gibbonsii (strain ATCC 33959 / DSM 4427 / JCM 8863 / NBRC 102184 / NCIMB 2188 / Ma 2.38)</name>
    <dbReference type="NCBI Taxonomy" id="1227459"/>
    <lineage>
        <taxon>Archaea</taxon>
        <taxon>Methanobacteriati</taxon>
        <taxon>Methanobacteriota</taxon>
        <taxon>Stenosarchaea group</taxon>
        <taxon>Halobacteria</taxon>
        <taxon>Halobacteriales</taxon>
        <taxon>Haloferacaceae</taxon>
        <taxon>Haloferax</taxon>
    </lineage>
</organism>
<comment type="caution">
    <text evidence="2">The sequence shown here is derived from an EMBL/GenBank/DDBJ whole genome shotgun (WGS) entry which is preliminary data.</text>
</comment>
<name>M0GZL3_HALGM</name>
<keyword evidence="3" id="KW-1185">Reference proteome</keyword>
<keyword evidence="1" id="KW-0472">Membrane</keyword>
<evidence type="ECO:0000256" key="1">
    <source>
        <dbReference type="SAM" id="Phobius"/>
    </source>
</evidence>
<evidence type="ECO:0000313" key="2">
    <source>
        <dbReference type="EMBL" id="ELZ76309.1"/>
    </source>
</evidence>
<dbReference type="AlphaFoldDB" id="M0GZL3"/>
<dbReference type="Proteomes" id="UP000011571">
    <property type="component" value="Unassembled WGS sequence"/>
</dbReference>
<evidence type="ECO:0000313" key="3">
    <source>
        <dbReference type="Proteomes" id="UP000011571"/>
    </source>
</evidence>
<feature type="transmembrane region" description="Helical" evidence="1">
    <location>
        <begin position="20"/>
        <end position="41"/>
    </location>
</feature>